<gene>
    <name evidence="2" type="ORF">FGM01_12205</name>
</gene>
<evidence type="ECO:0008006" key="4">
    <source>
        <dbReference type="Google" id="ProtNLM"/>
    </source>
</evidence>
<evidence type="ECO:0000256" key="1">
    <source>
        <dbReference type="SAM" id="Phobius"/>
    </source>
</evidence>
<keyword evidence="1" id="KW-1133">Transmembrane helix</keyword>
<protein>
    <recommendedName>
        <fullName evidence="4">DUF748 domain-containing protein</fullName>
    </recommendedName>
</protein>
<proteinExistence type="predicted"/>
<dbReference type="OrthoDB" id="1412480at2"/>
<dbReference type="EMBL" id="VHSF01000003">
    <property type="protein sequence ID" value="TRO64254.1"/>
    <property type="molecule type" value="Genomic_DNA"/>
</dbReference>
<accession>A0A550HZV0</accession>
<dbReference type="Proteomes" id="UP000315131">
    <property type="component" value="Unassembled WGS sequence"/>
</dbReference>
<organism evidence="2 3">
    <name type="scientific">Christiangramia sabulilitoris</name>
    <dbReference type="NCBI Taxonomy" id="2583991"/>
    <lineage>
        <taxon>Bacteria</taxon>
        <taxon>Pseudomonadati</taxon>
        <taxon>Bacteroidota</taxon>
        <taxon>Flavobacteriia</taxon>
        <taxon>Flavobacteriales</taxon>
        <taxon>Flavobacteriaceae</taxon>
        <taxon>Christiangramia</taxon>
    </lineage>
</organism>
<evidence type="ECO:0000313" key="3">
    <source>
        <dbReference type="Proteomes" id="UP000315131"/>
    </source>
</evidence>
<dbReference type="AlphaFoldDB" id="A0A550HZV0"/>
<reference evidence="2 3" key="1">
    <citation type="submission" date="2019-06" db="EMBL/GenBank/DDBJ databases">
        <title>Gramella sabulilitoris sp. nov., isolated from a marine sand.</title>
        <authorList>
            <person name="Yoon J.-H."/>
        </authorList>
    </citation>
    <scope>NUCLEOTIDE SEQUENCE [LARGE SCALE GENOMIC DNA]</scope>
    <source>
        <strain evidence="2 3">HSMS-1</strain>
    </source>
</reference>
<keyword evidence="3" id="KW-1185">Reference proteome</keyword>
<name>A0A550HZV0_9FLAO</name>
<evidence type="ECO:0000313" key="2">
    <source>
        <dbReference type="EMBL" id="TRO64254.1"/>
    </source>
</evidence>
<sequence>MNKKKKIGLGILIGILTFLIALLVANNILEKKIKKAIEDNLSRAKVTFKKVDVKLLDRSAEVIQPFARIKGKTLSVDTIKLNNIHLWDYISNKDIIVGDLEVSGPVVKFFRNDTVKDTTRTQKDKTSSEFKNKILVKRVKVKRGTFQIFEEDTSMHRLYAQLKSLEMEQLRINAETLKETVPFNYDLILLNIDSLFYDLNAQQELSVRDLVIDNNELNITGFRILPKYSKEAHQNTISVQKDRYDLTIDSVYMSDINWSLQNDTLKLENPFTRFSGVDLKIYRDKLQPEDNSAKYMYSRQIRNMPVHLSLDSLKITDAYIKYEENIHPDKETGIVEFSNLNASIKNITNLDLDRKDFPKTLISIDADFMKSAPLHVDWEFDISNTADAFQISGSMGRLAASEMNKFLQPAMNVEATGEILDMYFNFYGNNTTASGDMRLEYKDFKVQVMRKDGKKKNKFVSALANLIVKNKALNDKANHKDISFTRDKTKSFWNYLWNLIKNGALKAFL</sequence>
<keyword evidence="1" id="KW-0812">Transmembrane</keyword>
<keyword evidence="1" id="KW-0472">Membrane</keyword>
<dbReference type="RefSeq" id="WP_143411451.1">
    <property type="nucleotide sequence ID" value="NZ_VHSF01000003.1"/>
</dbReference>
<comment type="caution">
    <text evidence="2">The sequence shown here is derived from an EMBL/GenBank/DDBJ whole genome shotgun (WGS) entry which is preliminary data.</text>
</comment>
<feature type="transmembrane region" description="Helical" evidence="1">
    <location>
        <begin position="7"/>
        <end position="25"/>
    </location>
</feature>